<evidence type="ECO:0000256" key="1">
    <source>
        <dbReference type="SAM" id="Phobius"/>
    </source>
</evidence>
<dbReference type="Pfam" id="PF02397">
    <property type="entry name" value="Bac_transf"/>
    <property type="match status" value="1"/>
</dbReference>
<dbReference type="InterPro" id="IPR003362">
    <property type="entry name" value="Bact_transf"/>
</dbReference>
<dbReference type="PANTHER" id="PTHR30576:SF0">
    <property type="entry name" value="UNDECAPRENYL-PHOSPHATE N-ACETYLGALACTOSAMINYL 1-PHOSPHATE TRANSFERASE-RELATED"/>
    <property type="match status" value="1"/>
</dbReference>
<feature type="transmembrane region" description="Helical" evidence="1">
    <location>
        <begin position="12"/>
        <end position="39"/>
    </location>
</feature>
<proteinExistence type="predicted"/>
<name>X0YZU7_9ZZZZ</name>
<accession>X0YZU7</accession>
<evidence type="ECO:0000259" key="2">
    <source>
        <dbReference type="Pfam" id="PF02397"/>
    </source>
</evidence>
<gene>
    <name evidence="3" type="ORF">S01H4_16085</name>
</gene>
<dbReference type="PANTHER" id="PTHR30576">
    <property type="entry name" value="COLANIC BIOSYNTHESIS UDP-GLUCOSE LIPID CARRIER TRANSFERASE"/>
    <property type="match status" value="1"/>
</dbReference>
<keyword evidence="1" id="KW-0812">Transmembrane</keyword>
<sequence length="209" mass="24433">MNTLMKALYFKRLFDIILSLTGIILSSPFWVLISFFVWIQDFGPVFFQQSRVGKNGRIFKALKFRSMSVDAEKDYIPVQATENDPRVTKIGRLLRKTAMDELPQLINILKGDMSFVGPRALRPEEKEVIGNGKVLLLRNFSGYEERHRDRPGLTGLAQIYLPADAPRKDKFQYDLLYIKKKSLWLDIKLVFYSFWITFRAKWESAEKKI</sequence>
<dbReference type="GO" id="GO:0016780">
    <property type="term" value="F:phosphotransferase activity, for other substituted phosphate groups"/>
    <property type="evidence" value="ECO:0007669"/>
    <property type="project" value="TreeGrafter"/>
</dbReference>
<dbReference type="AlphaFoldDB" id="X0YZU7"/>
<evidence type="ECO:0000313" key="3">
    <source>
        <dbReference type="EMBL" id="GAG53793.1"/>
    </source>
</evidence>
<keyword evidence="1" id="KW-0472">Membrane</keyword>
<keyword evidence="1" id="KW-1133">Transmembrane helix</keyword>
<feature type="domain" description="Bacterial sugar transferase" evidence="2">
    <location>
        <begin position="11"/>
        <end position="198"/>
    </location>
</feature>
<comment type="caution">
    <text evidence="3">The sequence shown here is derived from an EMBL/GenBank/DDBJ whole genome shotgun (WGS) entry which is preliminary data.</text>
</comment>
<protein>
    <recommendedName>
        <fullName evidence="2">Bacterial sugar transferase domain-containing protein</fullName>
    </recommendedName>
</protein>
<reference evidence="3" key="1">
    <citation type="journal article" date="2014" name="Front. Microbiol.">
        <title>High frequency of phylogenetically diverse reductive dehalogenase-homologous genes in deep subseafloor sedimentary metagenomes.</title>
        <authorList>
            <person name="Kawai M."/>
            <person name="Futagami T."/>
            <person name="Toyoda A."/>
            <person name="Takaki Y."/>
            <person name="Nishi S."/>
            <person name="Hori S."/>
            <person name="Arai W."/>
            <person name="Tsubouchi T."/>
            <person name="Morono Y."/>
            <person name="Uchiyama I."/>
            <person name="Ito T."/>
            <person name="Fujiyama A."/>
            <person name="Inagaki F."/>
            <person name="Takami H."/>
        </authorList>
    </citation>
    <scope>NUCLEOTIDE SEQUENCE</scope>
    <source>
        <strain evidence="3">Expedition CK06-06</strain>
    </source>
</reference>
<organism evidence="3">
    <name type="scientific">marine sediment metagenome</name>
    <dbReference type="NCBI Taxonomy" id="412755"/>
    <lineage>
        <taxon>unclassified sequences</taxon>
        <taxon>metagenomes</taxon>
        <taxon>ecological metagenomes</taxon>
    </lineage>
</organism>
<dbReference type="EMBL" id="BART01007045">
    <property type="protein sequence ID" value="GAG53793.1"/>
    <property type="molecule type" value="Genomic_DNA"/>
</dbReference>